<dbReference type="Pfam" id="PF01594">
    <property type="entry name" value="AI-2E_transport"/>
    <property type="match status" value="1"/>
</dbReference>
<comment type="similarity">
    <text evidence="2">Belongs to the autoinducer-2 exporter (AI-2E) (TC 2.A.86) family.</text>
</comment>
<dbReference type="GO" id="GO:0016020">
    <property type="term" value="C:membrane"/>
    <property type="evidence" value="ECO:0007669"/>
    <property type="project" value="UniProtKB-SubCell"/>
</dbReference>
<feature type="transmembrane region" description="Helical" evidence="6">
    <location>
        <begin position="165"/>
        <end position="183"/>
    </location>
</feature>
<dbReference type="AlphaFoldDB" id="A0A9D2ND70"/>
<feature type="transmembrane region" description="Helical" evidence="6">
    <location>
        <begin position="315"/>
        <end position="337"/>
    </location>
</feature>
<feature type="transmembrane region" description="Helical" evidence="6">
    <location>
        <begin position="221"/>
        <end position="243"/>
    </location>
</feature>
<comment type="caution">
    <text evidence="7">The sequence shown here is derived from an EMBL/GenBank/DDBJ whole genome shotgun (WGS) entry which is preliminary data.</text>
</comment>
<organism evidence="7 8">
    <name type="scientific">Candidatus Eisenbergiella merdavium</name>
    <dbReference type="NCBI Taxonomy" id="2838551"/>
    <lineage>
        <taxon>Bacteria</taxon>
        <taxon>Bacillati</taxon>
        <taxon>Bacillota</taxon>
        <taxon>Clostridia</taxon>
        <taxon>Lachnospirales</taxon>
        <taxon>Lachnospiraceae</taxon>
        <taxon>Eisenbergiella</taxon>
    </lineage>
</organism>
<keyword evidence="4 6" id="KW-1133">Transmembrane helix</keyword>
<accession>A0A9D2ND70</accession>
<proteinExistence type="inferred from homology"/>
<evidence type="ECO:0000313" key="8">
    <source>
        <dbReference type="Proteomes" id="UP000823891"/>
    </source>
</evidence>
<dbReference type="InterPro" id="IPR002549">
    <property type="entry name" value="AI-2E-like"/>
</dbReference>
<feature type="transmembrane region" description="Helical" evidence="6">
    <location>
        <begin position="36"/>
        <end position="51"/>
    </location>
</feature>
<dbReference type="PANTHER" id="PTHR21716">
    <property type="entry name" value="TRANSMEMBRANE PROTEIN"/>
    <property type="match status" value="1"/>
</dbReference>
<reference evidence="7" key="2">
    <citation type="submission" date="2021-04" db="EMBL/GenBank/DDBJ databases">
        <authorList>
            <person name="Gilroy R."/>
        </authorList>
    </citation>
    <scope>NUCLEOTIDE SEQUENCE</scope>
    <source>
        <strain evidence="7">USAMLcec2-132</strain>
    </source>
</reference>
<protein>
    <submittedName>
        <fullName evidence="7">AI-2E family transporter</fullName>
    </submittedName>
</protein>
<evidence type="ECO:0000256" key="2">
    <source>
        <dbReference type="ARBA" id="ARBA00009773"/>
    </source>
</evidence>
<evidence type="ECO:0000256" key="3">
    <source>
        <dbReference type="ARBA" id="ARBA00022692"/>
    </source>
</evidence>
<reference evidence="7" key="1">
    <citation type="journal article" date="2021" name="PeerJ">
        <title>Extensive microbial diversity within the chicken gut microbiome revealed by metagenomics and culture.</title>
        <authorList>
            <person name="Gilroy R."/>
            <person name="Ravi A."/>
            <person name="Getino M."/>
            <person name="Pursley I."/>
            <person name="Horton D.L."/>
            <person name="Alikhan N.F."/>
            <person name="Baker D."/>
            <person name="Gharbi K."/>
            <person name="Hall N."/>
            <person name="Watson M."/>
            <person name="Adriaenssens E.M."/>
            <person name="Foster-Nyarko E."/>
            <person name="Jarju S."/>
            <person name="Secka A."/>
            <person name="Antonio M."/>
            <person name="Oren A."/>
            <person name="Chaudhuri R.R."/>
            <person name="La Ragione R."/>
            <person name="Hildebrand F."/>
            <person name="Pallen M.J."/>
        </authorList>
    </citation>
    <scope>NUCLEOTIDE SEQUENCE</scope>
    <source>
        <strain evidence="7">USAMLcec2-132</strain>
    </source>
</reference>
<dbReference type="PANTHER" id="PTHR21716:SF68">
    <property type="entry name" value="TRANSPORT PROTEIN YTVI-RELATED"/>
    <property type="match status" value="1"/>
</dbReference>
<gene>
    <name evidence="7" type="ORF">H9761_06265</name>
</gene>
<keyword evidence="5 6" id="KW-0472">Membrane</keyword>
<keyword evidence="3 6" id="KW-0812">Transmembrane</keyword>
<evidence type="ECO:0000256" key="4">
    <source>
        <dbReference type="ARBA" id="ARBA00022989"/>
    </source>
</evidence>
<comment type="subcellular location">
    <subcellularLocation>
        <location evidence="1">Membrane</location>
        <topology evidence="1">Multi-pass membrane protein</topology>
    </subcellularLocation>
</comment>
<name>A0A9D2ND70_9FIRM</name>
<dbReference type="GO" id="GO:0055085">
    <property type="term" value="P:transmembrane transport"/>
    <property type="evidence" value="ECO:0007669"/>
    <property type="project" value="TreeGrafter"/>
</dbReference>
<evidence type="ECO:0000256" key="1">
    <source>
        <dbReference type="ARBA" id="ARBA00004141"/>
    </source>
</evidence>
<feature type="transmembrane region" description="Helical" evidence="6">
    <location>
        <begin position="12"/>
        <end position="30"/>
    </location>
</feature>
<evidence type="ECO:0000256" key="6">
    <source>
        <dbReference type="SAM" id="Phobius"/>
    </source>
</evidence>
<evidence type="ECO:0000313" key="7">
    <source>
        <dbReference type="EMBL" id="HJC23291.1"/>
    </source>
</evidence>
<dbReference type="Proteomes" id="UP000823891">
    <property type="component" value="Unassembled WGS sequence"/>
</dbReference>
<dbReference type="EMBL" id="DWWS01000021">
    <property type="protein sequence ID" value="HJC23291.1"/>
    <property type="molecule type" value="Genomic_DNA"/>
</dbReference>
<feature type="transmembrane region" description="Helical" evidence="6">
    <location>
        <begin position="284"/>
        <end position="303"/>
    </location>
</feature>
<feature type="transmembrane region" description="Helical" evidence="6">
    <location>
        <begin position="63"/>
        <end position="88"/>
    </location>
</feature>
<feature type="transmembrane region" description="Helical" evidence="6">
    <location>
        <begin position="249"/>
        <end position="272"/>
    </location>
</feature>
<evidence type="ECO:0000256" key="5">
    <source>
        <dbReference type="ARBA" id="ARBA00023136"/>
    </source>
</evidence>
<sequence>MENIWKENRKKILLAAGAGIGIYVGFQYLFPLLSPFLLAFCVVYLLNPWLNRAQKRTRIKKEVLLALVLVLAAAAVLGLLAVLLQYAAKEAGELVENWDGISKKVGGQIQIFFGDCCMFVEEHFGLDAGKVEQAVLERVEIFIEELRVELVPGLMKESWWYAKKLLSAAAFLGVSFIASILLCRDYDGLMRCLCGKGENSRKRIVEKVLDTAERILRFVAAYVKAQAMILLVIMSIACAGMWLGRVGNAFVLGFFAGILDALPFIGTGIILLPTALWQLVCGRAGTALWCLVVYICCVGAREFLEPRLMGKRTGIYPVFMLLAVYAGVKLFGFSGILKGPLAAVILMELFRREEAGDTA</sequence>